<feature type="domain" description="CRM" evidence="3">
    <location>
        <begin position="1"/>
        <end position="96"/>
    </location>
</feature>
<evidence type="ECO:0000256" key="1">
    <source>
        <dbReference type="ARBA" id="ARBA00022884"/>
    </source>
</evidence>
<evidence type="ECO:0000313" key="4">
    <source>
        <dbReference type="EMBL" id="KIE46854.1"/>
    </source>
</evidence>
<comment type="caution">
    <text evidence="4">The sequence shown here is derived from an EMBL/GenBank/DDBJ whole genome shotgun (WGS) entry which is preliminary data.</text>
</comment>
<dbReference type="RefSeq" id="WP_039632048.1">
    <property type="nucleotide sequence ID" value="NZ_AYSO01000015.1"/>
</dbReference>
<dbReference type="Gene3D" id="3.30.110.60">
    <property type="entry name" value="YhbY-like"/>
    <property type="match status" value="1"/>
</dbReference>
<dbReference type="InterPro" id="IPR051925">
    <property type="entry name" value="RNA-binding_domain"/>
</dbReference>
<dbReference type="InterPro" id="IPR001890">
    <property type="entry name" value="RNA-binding_CRM"/>
</dbReference>
<dbReference type="GO" id="GO:0003723">
    <property type="term" value="F:RNA binding"/>
    <property type="evidence" value="ECO:0007669"/>
    <property type="project" value="UniProtKB-UniRule"/>
</dbReference>
<gene>
    <name evidence="4" type="ORF">U732_1210</name>
</gene>
<dbReference type="InterPro" id="IPR017924">
    <property type="entry name" value="RNA-binding_YhbY"/>
</dbReference>
<dbReference type="EMBL" id="AYSO01000015">
    <property type="protein sequence ID" value="KIE46854.1"/>
    <property type="molecule type" value="Genomic_DNA"/>
</dbReference>
<keyword evidence="5" id="KW-1185">Reference proteome</keyword>
<dbReference type="SUPFAM" id="SSF75471">
    <property type="entry name" value="YhbY-like"/>
    <property type="match status" value="1"/>
</dbReference>
<evidence type="ECO:0000259" key="3">
    <source>
        <dbReference type="PROSITE" id="PS51295"/>
    </source>
</evidence>
<dbReference type="SMART" id="SM01103">
    <property type="entry name" value="CRS1_YhbY"/>
    <property type="match status" value="1"/>
</dbReference>
<accession>A0A0C1U1Q0</accession>
<dbReference type="AlphaFoldDB" id="A0A0C1U1Q0"/>
<dbReference type="Proteomes" id="UP000031366">
    <property type="component" value="Unassembled WGS sequence"/>
</dbReference>
<sequence>MISTKQRSYLRSLANNIDPIFQVGKGGIEENFLKQVDQALEARELIKIKTLNNSGMTPREASDILCEKLGCEGIQAIGSKLVIYRKSAKKPKIELPK</sequence>
<dbReference type="PROSITE" id="PS51295">
    <property type="entry name" value="CRM"/>
    <property type="match status" value="1"/>
</dbReference>
<keyword evidence="1 2" id="KW-0694">RNA-binding</keyword>
<evidence type="ECO:0000313" key="5">
    <source>
        <dbReference type="Proteomes" id="UP000031366"/>
    </source>
</evidence>
<dbReference type="NCBIfam" id="TIGR00253">
    <property type="entry name" value="RNA_bind_YhbY"/>
    <property type="match status" value="1"/>
</dbReference>
<dbReference type="Pfam" id="PF01985">
    <property type="entry name" value="CRS1_YhbY"/>
    <property type="match status" value="1"/>
</dbReference>
<dbReference type="PANTHER" id="PTHR40065:SF3">
    <property type="entry name" value="RNA-BINDING PROTEIN YHBY"/>
    <property type="match status" value="1"/>
</dbReference>
<dbReference type="STRING" id="29341.RSJ17_14145"/>
<reference evidence="4 5" key="1">
    <citation type="journal article" date="2015" name="Infect. Genet. Evol.">
        <title>Genomic sequences of six botulinum neurotoxin-producing strains representing three clostridial species illustrate the mobility and diversity of botulinum neurotoxin genes.</title>
        <authorList>
            <person name="Smith T.J."/>
            <person name="Hill K.K."/>
            <person name="Xie G."/>
            <person name="Foley B.T."/>
            <person name="Williamson C.H."/>
            <person name="Foster J.T."/>
            <person name="Johnson S.L."/>
            <person name="Chertkov O."/>
            <person name="Teshima H."/>
            <person name="Gibbons H.S."/>
            <person name="Johnsky L.A."/>
            <person name="Karavis M.A."/>
            <person name="Smith L.A."/>
        </authorList>
    </citation>
    <scope>NUCLEOTIDE SEQUENCE [LARGE SCALE GENOMIC DNA]</scope>
    <source>
        <strain evidence="4 5">CDC 2741</strain>
    </source>
</reference>
<dbReference type="OrthoDB" id="9797519at2"/>
<evidence type="ECO:0000256" key="2">
    <source>
        <dbReference type="PROSITE-ProRule" id="PRU00626"/>
    </source>
</evidence>
<dbReference type="InterPro" id="IPR035920">
    <property type="entry name" value="YhbY-like_sf"/>
</dbReference>
<name>A0A0C1U1Q0_9CLOT</name>
<organism evidence="4 5">
    <name type="scientific">Clostridium argentinense CDC 2741</name>
    <dbReference type="NCBI Taxonomy" id="1418104"/>
    <lineage>
        <taxon>Bacteria</taxon>
        <taxon>Bacillati</taxon>
        <taxon>Bacillota</taxon>
        <taxon>Clostridia</taxon>
        <taxon>Eubacteriales</taxon>
        <taxon>Clostridiaceae</taxon>
        <taxon>Clostridium</taxon>
    </lineage>
</organism>
<protein>
    <submittedName>
        <fullName evidence="4">CRS1 / YhbY domain protein</fullName>
    </submittedName>
</protein>
<dbReference type="PANTHER" id="PTHR40065">
    <property type="entry name" value="RNA-BINDING PROTEIN YHBY"/>
    <property type="match status" value="1"/>
</dbReference>
<proteinExistence type="predicted"/>